<feature type="transmembrane region" description="Helical" evidence="6">
    <location>
        <begin position="113"/>
        <end position="134"/>
    </location>
</feature>
<keyword evidence="5 6" id="KW-0472">Membrane</keyword>
<evidence type="ECO:0000256" key="4">
    <source>
        <dbReference type="ARBA" id="ARBA00022989"/>
    </source>
</evidence>
<feature type="transmembrane region" description="Helical" evidence="6">
    <location>
        <begin position="341"/>
        <end position="362"/>
    </location>
</feature>
<evidence type="ECO:0000256" key="3">
    <source>
        <dbReference type="ARBA" id="ARBA00022692"/>
    </source>
</evidence>
<gene>
    <name evidence="7" type="ORF">HNR06_001501</name>
    <name evidence="8" type="ORF">NOSIN_18035</name>
</gene>
<dbReference type="Proteomes" id="UP000584931">
    <property type="component" value="Unassembled WGS sequence"/>
</dbReference>
<evidence type="ECO:0000313" key="10">
    <source>
        <dbReference type="Proteomes" id="UP000584931"/>
    </source>
</evidence>
<evidence type="ECO:0000313" key="7">
    <source>
        <dbReference type="EMBL" id="NYH51912.1"/>
    </source>
</evidence>
<evidence type="ECO:0000256" key="5">
    <source>
        <dbReference type="ARBA" id="ARBA00023136"/>
    </source>
</evidence>
<dbReference type="Pfam" id="PF03631">
    <property type="entry name" value="Virul_fac_BrkB"/>
    <property type="match status" value="1"/>
</dbReference>
<dbReference type="PANTHER" id="PTHR30213:SF1">
    <property type="entry name" value="INNER MEMBRANE PROTEIN YHJD"/>
    <property type="match status" value="1"/>
</dbReference>
<dbReference type="STRING" id="501010.NOSIN_18035"/>
<accession>A0A7Y9XBG4</accession>
<evidence type="ECO:0000313" key="9">
    <source>
        <dbReference type="Proteomes" id="UP000189004"/>
    </source>
</evidence>
<reference evidence="8" key="1">
    <citation type="submission" date="2016-08" db="EMBL/GenBank/DDBJ databases">
        <authorList>
            <person name="Seilhamer J.J."/>
        </authorList>
    </citation>
    <scope>NUCLEOTIDE SEQUENCE [LARGE SCALE GENOMIC DNA]</scope>
    <source>
        <strain evidence="8">UTMC102</strain>
    </source>
</reference>
<sequence length="370" mass="39437">MATVSDRARDTARRYQNTAMDVYWELRRRSPFVDHLVRAYERYADRNGTQLAGAVTYFTFLSFFPLLALAFAAVGYLAAVQVEVGDYLQRALADVLPGLADQLPVEEISQARVGASVLGVLGLFYAGLNAVASLREALHSIWMKSLREGPNILLRKAVDLLVMLGLGTALVVTVALTSVAQAATQWLLSLVGLDGSLLADLSLRALALAIGVGVNMGIFMLAFSLLSGSDRPRRLMWRGALLGAVGFEILKAVAAVLLSGTLANPVYASFAVLVGLLVWINLVMRLVVFSAAWSATWLPVPPPYTGSIPLPEENGMDWTRPAAAPRAAGRERAGRPLAGRVLAGSLSLLGAAGAAGAVAWVLRRRTGDRG</sequence>
<comment type="caution">
    <text evidence="8">The sequence shown here is derived from an EMBL/GenBank/DDBJ whole genome shotgun (WGS) entry which is preliminary data.</text>
</comment>
<accession>A0A1V3C3W0</accession>
<evidence type="ECO:0000256" key="2">
    <source>
        <dbReference type="ARBA" id="ARBA00022475"/>
    </source>
</evidence>
<evidence type="ECO:0000256" key="1">
    <source>
        <dbReference type="ARBA" id="ARBA00004651"/>
    </source>
</evidence>
<protein>
    <submittedName>
        <fullName evidence="7">Membrane protein</fullName>
    </submittedName>
    <submittedName>
        <fullName evidence="8">Ribonuclease BN</fullName>
    </submittedName>
</protein>
<reference evidence="9" key="2">
    <citation type="submission" date="2016-08" db="EMBL/GenBank/DDBJ databases">
        <authorList>
            <person name="Tokovenko B."/>
            <person name="Kalinowski J."/>
        </authorList>
    </citation>
    <scope>NUCLEOTIDE SEQUENCE [LARGE SCALE GENOMIC DNA]</scope>
    <source>
        <strain evidence="9">UTMC102</strain>
    </source>
</reference>
<comment type="subcellular location">
    <subcellularLocation>
        <location evidence="1">Cell membrane</location>
        <topology evidence="1">Multi-pass membrane protein</topology>
    </subcellularLocation>
</comment>
<dbReference type="InterPro" id="IPR017039">
    <property type="entry name" value="Virul_fac_BrkB"/>
</dbReference>
<reference evidence="7 10" key="3">
    <citation type="submission" date="2020-07" db="EMBL/GenBank/DDBJ databases">
        <title>Sequencing the genomes of 1000 actinobacteria strains.</title>
        <authorList>
            <person name="Klenk H.-P."/>
        </authorList>
    </citation>
    <scope>NUCLEOTIDE SEQUENCE [LARGE SCALE GENOMIC DNA]</scope>
    <source>
        <strain evidence="7 10">DSM 45278</strain>
    </source>
</reference>
<keyword evidence="9" id="KW-1185">Reference proteome</keyword>
<evidence type="ECO:0000313" key="8">
    <source>
        <dbReference type="EMBL" id="OOC55481.1"/>
    </source>
</evidence>
<feature type="transmembrane region" description="Helical" evidence="6">
    <location>
        <begin position="266"/>
        <end position="288"/>
    </location>
</feature>
<keyword evidence="2" id="KW-1003">Cell membrane</keyword>
<dbReference type="EMBL" id="JACCHL010000001">
    <property type="protein sequence ID" value="NYH51912.1"/>
    <property type="molecule type" value="Genomic_DNA"/>
</dbReference>
<proteinExistence type="predicted"/>
<keyword evidence="3 6" id="KW-0812">Transmembrane</keyword>
<feature type="transmembrane region" description="Helical" evidence="6">
    <location>
        <begin position="51"/>
        <end position="78"/>
    </location>
</feature>
<evidence type="ECO:0000256" key="6">
    <source>
        <dbReference type="SAM" id="Phobius"/>
    </source>
</evidence>
<feature type="transmembrane region" description="Helical" evidence="6">
    <location>
        <begin position="160"/>
        <end position="183"/>
    </location>
</feature>
<dbReference type="GO" id="GO:0005886">
    <property type="term" value="C:plasma membrane"/>
    <property type="evidence" value="ECO:0007669"/>
    <property type="project" value="UniProtKB-SubCell"/>
</dbReference>
<keyword evidence="4 6" id="KW-1133">Transmembrane helix</keyword>
<dbReference type="OrthoDB" id="4127374at2"/>
<dbReference type="EMBL" id="MCOK01000001">
    <property type="protein sequence ID" value="OOC55481.1"/>
    <property type="molecule type" value="Genomic_DNA"/>
</dbReference>
<feature type="transmembrane region" description="Helical" evidence="6">
    <location>
        <begin position="203"/>
        <end position="227"/>
    </location>
</feature>
<dbReference type="Proteomes" id="UP000189004">
    <property type="component" value="Unassembled WGS sequence"/>
</dbReference>
<feature type="transmembrane region" description="Helical" evidence="6">
    <location>
        <begin position="239"/>
        <end position="260"/>
    </location>
</feature>
<dbReference type="PANTHER" id="PTHR30213">
    <property type="entry name" value="INNER MEMBRANE PROTEIN YHJD"/>
    <property type="match status" value="1"/>
</dbReference>
<dbReference type="AlphaFoldDB" id="A0A1V3C3W0"/>
<organism evidence="8 9">
    <name type="scientific">Nocardiopsis sinuspersici</name>
    <dbReference type="NCBI Taxonomy" id="501010"/>
    <lineage>
        <taxon>Bacteria</taxon>
        <taxon>Bacillati</taxon>
        <taxon>Actinomycetota</taxon>
        <taxon>Actinomycetes</taxon>
        <taxon>Streptosporangiales</taxon>
        <taxon>Nocardiopsidaceae</taxon>
        <taxon>Nocardiopsis</taxon>
    </lineage>
</organism>
<name>A0A1V3C3W0_9ACTN</name>